<evidence type="ECO:0000256" key="1">
    <source>
        <dbReference type="SAM" id="MobiDB-lite"/>
    </source>
</evidence>
<name>A0A1U7J4X8_9CYAN</name>
<feature type="region of interest" description="Disordered" evidence="1">
    <location>
        <begin position="35"/>
        <end position="60"/>
    </location>
</feature>
<gene>
    <name evidence="2" type="ORF">NIES30_13820</name>
</gene>
<dbReference type="OrthoDB" id="661223at2"/>
<sequence>MNPLVRGAIIEYGSDFLGPLPNVVIFQFNPDSLSRSLQIPAPPERSRQPERNQTGDSPHETISLTAHFSAADQLNVSNPLAKEFGIGPQLAALEQMVYPTSTLSGLIGKALDAIGDALGGSDPTTQATQPIPRVALPNLLFIWGKARVLPITITALSITEQQYDNRLNPIQAEVALTLAIPTQETFQVNDDAIGRGALEYSTLAREAQAILNLANTAGQAAELAVNLAADLVVPF</sequence>
<dbReference type="EMBL" id="MRCG01000009">
    <property type="protein sequence ID" value="OKH47529.1"/>
    <property type="molecule type" value="Genomic_DNA"/>
</dbReference>
<organism evidence="2 3">
    <name type="scientific">Phormidium tenue NIES-30</name>
    <dbReference type="NCBI Taxonomy" id="549789"/>
    <lineage>
        <taxon>Bacteria</taxon>
        <taxon>Bacillati</taxon>
        <taxon>Cyanobacteriota</taxon>
        <taxon>Cyanophyceae</taxon>
        <taxon>Oscillatoriophycideae</taxon>
        <taxon>Oscillatoriales</taxon>
        <taxon>Oscillatoriaceae</taxon>
        <taxon>Phormidium</taxon>
    </lineage>
</organism>
<feature type="compositionally biased region" description="Polar residues" evidence="1">
    <location>
        <begin position="51"/>
        <end position="60"/>
    </location>
</feature>
<evidence type="ECO:0000313" key="2">
    <source>
        <dbReference type="EMBL" id="OKH47529.1"/>
    </source>
</evidence>
<dbReference type="Proteomes" id="UP000185557">
    <property type="component" value="Unassembled WGS sequence"/>
</dbReference>
<evidence type="ECO:0000313" key="3">
    <source>
        <dbReference type="Proteomes" id="UP000185557"/>
    </source>
</evidence>
<protein>
    <submittedName>
        <fullName evidence="2">Uncharacterized protein</fullName>
    </submittedName>
</protein>
<dbReference type="AlphaFoldDB" id="A0A1U7J4X8"/>
<proteinExistence type="predicted"/>
<dbReference type="RefSeq" id="WP_073609005.1">
    <property type="nucleotide sequence ID" value="NZ_MRCG01000009.1"/>
</dbReference>
<dbReference type="STRING" id="549789.NIES30_13820"/>
<accession>A0A1U7J4X8</accession>
<reference evidence="2 3" key="1">
    <citation type="submission" date="2016-11" db="EMBL/GenBank/DDBJ databases">
        <title>Draft Genome Sequences of Nine Cyanobacterial Strains from Diverse Habitats.</title>
        <authorList>
            <person name="Zhu T."/>
            <person name="Hou S."/>
            <person name="Lu X."/>
            <person name="Hess W.R."/>
        </authorList>
    </citation>
    <scope>NUCLEOTIDE SEQUENCE [LARGE SCALE GENOMIC DNA]</scope>
    <source>
        <strain evidence="2 3">NIES-30</strain>
    </source>
</reference>
<keyword evidence="3" id="KW-1185">Reference proteome</keyword>
<comment type="caution">
    <text evidence="2">The sequence shown here is derived from an EMBL/GenBank/DDBJ whole genome shotgun (WGS) entry which is preliminary data.</text>
</comment>